<dbReference type="InterPro" id="IPR032710">
    <property type="entry name" value="NTF2-like_dom_sf"/>
</dbReference>
<organism evidence="2">
    <name type="scientific">uncultured Thermomicrobiales bacterium</name>
    <dbReference type="NCBI Taxonomy" id="1645740"/>
    <lineage>
        <taxon>Bacteria</taxon>
        <taxon>Pseudomonadati</taxon>
        <taxon>Thermomicrobiota</taxon>
        <taxon>Thermomicrobia</taxon>
        <taxon>Thermomicrobiales</taxon>
        <taxon>environmental samples</taxon>
    </lineage>
</organism>
<proteinExistence type="predicted"/>
<sequence>MDSPRAPRSLPDRPDRPDRPEANRASLPNSAVGPGGAARRDAGALGARLAAIAVVAALVWSLVPLGGTGRAQDDADDNPLVGEYAATFTDEEIPLGLIGGPSLTGDWVIVFGTGGAYEVRRQDLGTVVTGSYAVDGQTVEVTDEGGVLSCANPQPNGLPAETGIYTFQITGGRLTLRAVEDGCATRAFLFTTRALAPFVACATVPLALSAEPAVPNAEGEGSAALDEIEEEVGPGAGGETAQDETPAADEDDDSPAASPVASPAAGTPGAGEAGSATPAPAAAIGTDEDPEAAIDDLLSQLTACWATGDPARILPLFSPQLLDELTGGGSVSLREVADQLLAIQTVPITWERAGDIELTNDEESEAEAIVALRIGAEETFETLEFVLTDDGWRFVTFLAPA</sequence>
<feature type="compositionally biased region" description="Low complexity" evidence="1">
    <location>
        <begin position="255"/>
        <end position="267"/>
    </location>
</feature>
<reference evidence="2" key="1">
    <citation type="submission" date="2020-02" db="EMBL/GenBank/DDBJ databases">
        <authorList>
            <person name="Meier V. D."/>
        </authorList>
    </citation>
    <scope>NUCLEOTIDE SEQUENCE</scope>
    <source>
        <strain evidence="2">AVDCRST_MAG49</strain>
    </source>
</reference>
<feature type="region of interest" description="Disordered" evidence="1">
    <location>
        <begin position="1"/>
        <end position="38"/>
    </location>
</feature>
<protein>
    <submittedName>
        <fullName evidence="2">Uncharacterized protein</fullName>
    </submittedName>
</protein>
<dbReference type="SUPFAM" id="SSF54427">
    <property type="entry name" value="NTF2-like"/>
    <property type="match status" value="1"/>
</dbReference>
<name>A0A6J4U0T3_9BACT</name>
<dbReference type="AlphaFoldDB" id="A0A6J4U0T3"/>
<feature type="compositionally biased region" description="Basic and acidic residues" evidence="1">
    <location>
        <begin position="10"/>
        <end position="22"/>
    </location>
</feature>
<evidence type="ECO:0000313" key="2">
    <source>
        <dbReference type="EMBL" id="CAA9537245.1"/>
    </source>
</evidence>
<evidence type="ECO:0000256" key="1">
    <source>
        <dbReference type="SAM" id="MobiDB-lite"/>
    </source>
</evidence>
<feature type="compositionally biased region" description="Low complexity" evidence="1">
    <location>
        <begin position="273"/>
        <end position="283"/>
    </location>
</feature>
<gene>
    <name evidence="2" type="ORF">AVDCRST_MAG49-437</name>
</gene>
<feature type="region of interest" description="Disordered" evidence="1">
    <location>
        <begin position="232"/>
        <end position="284"/>
    </location>
</feature>
<accession>A0A6J4U0T3</accession>
<dbReference type="EMBL" id="CADCWG010000025">
    <property type="protein sequence ID" value="CAA9537245.1"/>
    <property type="molecule type" value="Genomic_DNA"/>
</dbReference>